<keyword evidence="6" id="KW-0560">Oxidoreductase</keyword>
<dbReference type="FunFam" id="3.50.50.60:FF:000228">
    <property type="entry name" value="FAD-containing monooxygenase EthA"/>
    <property type="match status" value="1"/>
</dbReference>
<dbReference type="PANTHER" id="PTHR43872">
    <property type="entry name" value="MONOOXYGENASE, PUTATIVE (AFU_ORTHOLOGUE AFUA_8G02570)-RELATED"/>
    <property type="match status" value="1"/>
</dbReference>
<keyword evidence="9" id="KW-1185">Reference proteome</keyword>
<reference evidence="8 9" key="1">
    <citation type="submission" date="2018-08" db="EMBL/GenBank/DDBJ databases">
        <title>Verrucosispora craniellae sp. nov., isolated from a marine sponge in the South China Sea.</title>
        <authorList>
            <person name="Li L."/>
            <person name="Lin H.W."/>
        </authorList>
    </citation>
    <scope>NUCLEOTIDE SEQUENCE [LARGE SCALE GENOMIC DNA]</scope>
    <source>
        <strain evidence="8 9">LHW63014</strain>
    </source>
</reference>
<dbReference type="InterPro" id="IPR036188">
    <property type="entry name" value="FAD/NAD-bd_sf"/>
</dbReference>
<proteinExistence type="inferred from homology"/>
<dbReference type="GO" id="GO:0050660">
    <property type="term" value="F:flavin adenine dinucleotide binding"/>
    <property type="evidence" value="ECO:0007669"/>
    <property type="project" value="InterPro"/>
</dbReference>
<dbReference type="GO" id="GO:0050661">
    <property type="term" value="F:NADP binding"/>
    <property type="evidence" value="ECO:0007669"/>
    <property type="project" value="InterPro"/>
</dbReference>
<comment type="similarity">
    <text evidence="2">Belongs to the FAD-binding monooxygenase family.</text>
</comment>
<dbReference type="InterPro" id="IPR051820">
    <property type="entry name" value="FAD-binding_MO"/>
</dbReference>
<keyword evidence="3" id="KW-0285">Flavoprotein</keyword>
<evidence type="ECO:0000313" key="8">
    <source>
        <dbReference type="EMBL" id="RFS43226.1"/>
    </source>
</evidence>
<dbReference type="Gene3D" id="3.50.50.60">
    <property type="entry name" value="FAD/NAD(P)-binding domain"/>
    <property type="match status" value="2"/>
</dbReference>
<evidence type="ECO:0000256" key="6">
    <source>
        <dbReference type="ARBA" id="ARBA00023002"/>
    </source>
</evidence>
<dbReference type="OrthoDB" id="5168853at2"/>
<name>A0A372FRL6_9ACTN</name>
<dbReference type="AlphaFoldDB" id="A0A372FRL6"/>
<evidence type="ECO:0000256" key="1">
    <source>
        <dbReference type="ARBA" id="ARBA00001974"/>
    </source>
</evidence>
<comment type="cofactor">
    <cofactor evidence="1">
        <name>FAD</name>
        <dbReference type="ChEBI" id="CHEBI:57692"/>
    </cofactor>
</comment>
<evidence type="ECO:0000256" key="3">
    <source>
        <dbReference type="ARBA" id="ARBA00022630"/>
    </source>
</evidence>
<evidence type="ECO:0000256" key="4">
    <source>
        <dbReference type="ARBA" id="ARBA00022827"/>
    </source>
</evidence>
<dbReference type="GO" id="GO:0004499">
    <property type="term" value="F:N,N-dimethylaniline monooxygenase activity"/>
    <property type="evidence" value="ECO:0007669"/>
    <property type="project" value="InterPro"/>
</dbReference>
<dbReference type="EMBL" id="QVFU01000074">
    <property type="protein sequence ID" value="RFS43226.1"/>
    <property type="molecule type" value="Genomic_DNA"/>
</dbReference>
<dbReference type="Pfam" id="PF13450">
    <property type="entry name" value="NAD_binding_8"/>
    <property type="match status" value="1"/>
</dbReference>
<keyword evidence="5" id="KW-0521">NADP</keyword>
<comment type="caution">
    <text evidence="8">The sequence shown here is derived from an EMBL/GenBank/DDBJ whole genome shotgun (WGS) entry which is preliminary data.</text>
</comment>
<dbReference type="InterPro" id="IPR020946">
    <property type="entry name" value="Flavin_mOase-like"/>
</dbReference>
<dbReference type="Pfam" id="PF00743">
    <property type="entry name" value="FMO-like"/>
    <property type="match status" value="1"/>
</dbReference>
<evidence type="ECO:0000256" key="5">
    <source>
        <dbReference type="ARBA" id="ARBA00022857"/>
    </source>
</evidence>
<dbReference type="Proteomes" id="UP000262621">
    <property type="component" value="Unassembled WGS sequence"/>
</dbReference>
<accession>A0A372FRL6</accession>
<keyword evidence="4" id="KW-0274">FAD</keyword>
<protein>
    <submittedName>
        <fullName evidence="8">NAD(P)/FAD-dependent oxidoreductase</fullName>
    </submittedName>
</protein>
<evidence type="ECO:0000313" key="9">
    <source>
        <dbReference type="Proteomes" id="UP000262621"/>
    </source>
</evidence>
<dbReference type="PANTHER" id="PTHR43872:SF1">
    <property type="entry name" value="MONOOXYGENASE, PUTATIVE (AFU_ORTHOLOGUE AFUA_8G02570)-RELATED"/>
    <property type="match status" value="1"/>
</dbReference>
<evidence type="ECO:0000256" key="7">
    <source>
        <dbReference type="ARBA" id="ARBA00023033"/>
    </source>
</evidence>
<dbReference type="RefSeq" id="WP_117231136.1">
    <property type="nucleotide sequence ID" value="NZ_CP061725.1"/>
</dbReference>
<gene>
    <name evidence="8" type="ORF">D0Q02_29020</name>
</gene>
<sequence>MSDHVDVLIVGAGLSGIGAACHLRRRCPDKTYAVLEARDDLGGTWDLFRYPGVRSDSDMFTLGYSFAPWTAPSAIADGGTILDYLRRTADAYDVTRHIRFRHRVVRAEWNSERARWTVHVQRADTADTAELTCDFLYACTGYYRYDAGHTPRFPGQERFAGRIVHPQHWPDDLDHSGRTVVVIGSGATAVTLVPALARRAAHVTMLQRSPTYVLALPARDAFADALRRRLPARLAYPLIRSKNVLATAATYQLSRRAPGLVRALLRRAVTRRLPAGYDVDRHFTPRYDPWDQRLCVVPDGDLFDALSAGRASVATDTVETFTAHGVRLTGGAELPADVVVTATGLDLLALGGMTLRVDGADVDLPGTVAYKGMMLSGVPNFAMALGYTNASWTLKSDLVAEYVCRLLRHLDRTAARMVTPLAPPDGRRAPLIDLTSGYVRRAVAHLPSQGHRPPWRLHQNYPRDLLLLRYGRVTDAGVRFDAPRRSAVDA</sequence>
<keyword evidence="7" id="KW-0503">Monooxygenase</keyword>
<evidence type="ECO:0000256" key="2">
    <source>
        <dbReference type="ARBA" id="ARBA00010139"/>
    </source>
</evidence>
<organism evidence="8 9">
    <name type="scientific">Micromonospora craniellae</name>
    <dbReference type="NCBI Taxonomy" id="2294034"/>
    <lineage>
        <taxon>Bacteria</taxon>
        <taxon>Bacillati</taxon>
        <taxon>Actinomycetota</taxon>
        <taxon>Actinomycetes</taxon>
        <taxon>Micromonosporales</taxon>
        <taxon>Micromonosporaceae</taxon>
        <taxon>Micromonospora</taxon>
    </lineage>
</organism>
<dbReference type="SUPFAM" id="SSF51905">
    <property type="entry name" value="FAD/NAD(P)-binding domain"/>
    <property type="match status" value="1"/>
</dbReference>